<dbReference type="EnsemblBacteria" id="BAG01430">
    <property type="protein sequence ID" value="BAG01430"/>
    <property type="gene ID" value="MAE_16080"/>
</dbReference>
<dbReference type="KEGG" id="mar:MAE_16080"/>
<accession>B0JV96</accession>
<keyword evidence="2" id="KW-1185">Reference proteome</keyword>
<dbReference type="AlphaFoldDB" id="B0JV96"/>
<dbReference type="Proteomes" id="UP000001510">
    <property type="component" value="Chromosome"/>
</dbReference>
<dbReference type="PaxDb" id="449447-MAE_16080"/>
<organism evidence="1 2">
    <name type="scientific">Microcystis aeruginosa (strain NIES-843 / IAM M-2473)</name>
    <dbReference type="NCBI Taxonomy" id="449447"/>
    <lineage>
        <taxon>Bacteria</taxon>
        <taxon>Bacillati</taxon>
        <taxon>Cyanobacteriota</taxon>
        <taxon>Cyanophyceae</taxon>
        <taxon>Oscillatoriophycideae</taxon>
        <taxon>Chroococcales</taxon>
        <taxon>Microcystaceae</taxon>
        <taxon>Microcystis</taxon>
    </lineage>
</organism>
<protein>
    <submittedName>
        <fullName evidence="1">Uncharacterized protein</fullName>
    </submittedName>
</protein>
<dbReference type="EMBL" id="AP009552">
    <property type="protein sequence ID" value="BAG01430.1"/>
    <property type="molecule type" value="Genomic_DNA"/>
</dbReference>
<dbReference type="HOGENOM" id="CLU_3045364_0_0_3"/>
<proteinExistence type="predicted"/>
<evidence type="ECO:0000313" key="2">
    <source>
        <dbReference type="Proteomes" id="UP000001510"/>
    </source>
</evidence>
<name>B0JV96_MICAN</name>
<sequence length="54" mass="6193">MPISSYGWNRSISFLLAVPLCISGLKNLFCKPLILKFVNQKEALRYLVWFDMGA</sequence>
<reference evidence="1 2" key="1">
    <citation type="journal article" date="2007" name="DNA Res.">
        <title>Complete genomic structure of the bloom-forming toxic cyanobacterium Microcystis aeruginosa NIES-843.</title>
        <authorList>
            <person name="Kaneko T."/>
            <person name="Nakajima N."/>
            <person name="Okamoto S."/>
            <person name="Suzuki I."/>
            <person name="Tanabe Y."/>
            <person name="Tamaoki M."/>
            <person name="Nakamura Y."/>
            <person name="Kasai F."/>
            <person name="Watanabe A."/>
            <person name="Kawashima K."/>
            <person name="Kishida Y."/>
            <person name="Ono A."/>
            <person name="Shimizu Y."/>
            <person name="Takahashi C."/>
            <person name="Minami C."/>
            <person name="Fujishiro T."/>
            <person name="Kohara M."/>
            <person name="Katoh M."/>
            <person name="Nakazaki N."/>
            <person name="Nakayama S."/>
            <person name="Yamada M."/>
            <person name="Tabata S."/>
            <person name="Watanabe M.M."/>
        </authorList>
    </citation>
    <scope>NUCLEOTIDE SEQUENCE [LARGE SCALE GENOMIC DNA]</scope>
    <source>
        <strain evidence="2">NIES-843 / IAM M-247</strain>
    </source>
</reference>
<gene>
    <name evidence="1" type="ordered locus">MAE_16080</name>
</gene>
<evidence type="ECO:0000313" key="1">
    <source>
        <dbReference type="EMBL" id="BAG01430.1"/>
    </source>
</evidence>